<organism evidence="1">
    <name type="scientific">Opuntia streptacantha</name>
    <name type="common">Prickly pear cactus</name>
    <name type="synonym">Opuntia cardona</name>
    <dbReference type="NCBI Taxonomy" id="393608"/>
    <lineage>
        <taxon>Eukaryota</taxon>
        <taxon>Viridiplantae</taxon>
        <taxon>Streptophyta</taxon>
        <taxon>Embryophyta</taxon>
        <taxon>Tracheophyta</taxon>
        <taxon>Spermatophyta</taxon>
        <taxon>Magnoliopsida</taxon>
        <taxon>eudicotyledons</taxon>
        <taxon>Gunneridae</taxon>
        <taxon>Pentapetalae</taxon>
        <taxon>Caryophyllales</taxon>
        <taxon>Cactineae</taxon>
        <taxon>Cactaceae</taxon>
        <taxon>Opuntioideae</taxon>
        <taxon>Opuntia</taxon>
    </lineage>
</organism>
<name>A0A7C8YXJ7_OPUST</name>
<protein>
    <submittedName>
        <fullName evidence="1">Uncharacterized protein</fullName>
    </submittedName>
</protein>
<evidence type="ECO:0000313" key="1">
    <source>
        <dbReference type="EMBL" id="MBA4628515.1"/>
    </source>
</evidence>
<reference evidence="1" key="1">
    <citation type="journal article" date="2013" name="J. Plant Res.">
        <title>Effect of fungi and light on seed germination of three Opuntia species from semiarid lands of central Mexico.</title>
        <authorList>
            <person name="Delgado-Sanchez P."/>
            <person name="Jimenez-Bremont J.F."/>
            <person name="Guerrero-Gonzalez Mde L."/>
            <person name="Flores J."/>
        </authorList>
    </citation>
    <scope>NUCLEOTIDE SEQUENCE</scope>
    <source>
        <tissue evidence="1">Cladode</tissue>
    </source>
</reference>
<dbReference type="EMBL" id="GISG01066291">
    <property type="protein sequence ID" value="MBA4628515.1"/>
    <property type="molecule type" value="Transcribed_RNA"/>
</dbReference>
<proteinExistence type="predicted"/>
<accession>A0A7C8YXJ7</accession>
<reference evidence="1" key="2">
    <citation type="submission" date="2020-07" db="EMBL/GenBank/DDBJ databases">
        <authorList>
            <person name="Vera ALvarez R."/>
            <person name="Arias-Moreno D.M."/>
            <person name="Jimenez-Jacinto V."/>
            <person name="Jimenez-Bremont J.F."/>
            <person name="Swaminathan K."/>
            <person name="Moose S.P."/>
            <person name="Guerrero-Gonzalez M.L."/>
            <person name="Marino-Ramirez L."/>
            <person name="Landsman D."/>
            <person name="Rodriguez-Kessler M."/>
            <person name="Delgado-Sanchez P."/>
        </authorList>
    </citation>
    <scope>NUCLEOTIDE SEQUENCE</scope>
    <source>
        <tissue evidence="1">Cladode</tissue>
    </source>
</reference>
<sequence>MIIFIQGFENDTSAITHKPHEATKQGNFSILIFTITHFFLQKLYLLIAISPTPNPQIIQNPFHQPSFGFKLALKLVENKIYPLHGGLISRVRFKLCSLSLLS</sequence>
<dbReference type="AlphaFoldDB" id="A0A7C8YXJ7"/>